<dbReference type="SUPFAM" id="SSF55874">
    <property type="entry name" value="ATPase domain of HSP90 chaperone/DNA topoisomerase II/histidine kinase"/>
    <property type="match status" value="1"/>
</dbReference>
<organism evidence="9 10">
    <name type="scientific">Mariprofundus ferrinatatus</name>
    <dbReference type="NCBI Taxonomy" id="1921087"/>
    <lineage>
        <taxon>Bacteria</taxon>
        <taxon>Pseudomonadati</taxon>
        <taxon>Pseudomonadota</taxon>
        <taxon>Candidatius Mariprofundia</taxon>
        <taxon>Mariprofundales</taxon>
        <taxon>Mariprofundaceae</taxon>
        <taxon>Mariprofundus</taxon>
    </lineage>
</organism>
<evidence type="ECO:0000256" key="5">
    <source>
        <dbReference type="HAMAP-Rule" id="MF_00149"/>
    </source>
</evidence>
<feature type="domain" description="DNA mismatch repair protein S5" evidence="8">
    <location>
        <begin position="210"/>
        <end position="328"/>
    </location>
</feature>
<dbReference type="PANTHER" id="PTHR10073">
    <property type="entry name" value="DNA MISMATCH REPAIR PROTEIN MLH, PMS, MUTL"/>
    <property type="match status" value="1"/>
</dbReference>
<dbReference type="CDD" id="cd16926">
    <property type="entry name" value="HATPase_MutL-MLH-PMS-like"/>
    <property type="match status" value="1"/>
</dbReference>
<feature type="domain" description="MutL C-terminal dimerisation" evidence="7">
    <location>
        <begin position="409"/>
        <end position="557"/>
    </location>
</feature>
<accession>A0A2K8L4D0</accession>
<evidence type="ECO:0000259" key="8">
    <source>
        <dbReference type="SMART" id="SM01340"/>
    </source>
</evidence>
<keyword evidence="4 5" id="KW-0234">DNA repair</keyword>
<evidence type="ECO:0000256" key="1">
    <source>
        <dbReference type="ARBA" id="ARBA00006082"/>
    </source>
</evidence>
<dbReference type="EMBL" id="CP018800">
    <property type="protein sequence ID" value="ATX82180.1"/>
    <property type="molecule type" value="Genomic_DNA"/>
</dbReference>
<dbReference type="SUPFAM" id="SSF118116">
    <property type="entry name" value="DNA mismatch repair protein MutL"/>
    <property type="match status" value="1"/>
</dbReference>
<dbReference type="InterPro" id="IPR013507">
    <property type="entry name" value="DNA_mismatch_S5_2-like"/>
</dbReference>
<dbReference type="OrthoDB" id="5287384at2"/>
<dbReference type="NCBIfam" id="TIGR00585">
    <property type="entry name" value="mutl"/>
    <property type="match status" value="1"/>
</dbReference>
<dbReference type="Pfam" id="PF13589">
    <property type="entry name" value="HATPase_c_3"/>
    <property type="match status" value="1"/>
</dbReference>
<evidence type="ECO:0000256" key="2">
    <source>
        <dbReference type="ARBA" id="ARBA00021975"/>
    </source>
</evidence>
<comment type="function">
    <text evidence="5">This protein is involved in the repair of mismatches in DNA. It is required for dam-dependent methyl-directed DNA mismatch repair. May act as a 'molecular matchmaker', a protein that promotes the formation of a stable complex between two or more DNA-binding proteins in an ATP-dependent manner without itself being part of a final effector complex.</text>
</comment>
<evidence type="ECO:0000259" key="7">
    <source>
        <dbReference type="SMART" id="SM00853"/>
    </source>
</evidence>
<dbReference type="PANTHER" id="PTHR10073:SF12">
    <property type="entry name" value="DNA MISMATCH REPAIR PROTEIN MLH1"/>
    <property type="match status" value="1"/>
</dbReference>
<reference evidence="9 10" key="1">
    <citation type="submission" date="2016-12" db="EMBL/GenBank/DDBJ databases">
        <title>Isolation and genomic insights into novel planktonic Zetaproteobacteria from stratified waters of the Chesapeake Bay.</title>
        <authorList>
            <person name="McAllister S.M."/>
            <person name="Kato S."/>
            <person name="Chan C.S."/>
            <person name="Chiu B.K."/>
            <person name="Field E.K."/>
        </authorList>
    </citation>
    <scope>NUCLEOTIDE SEQUENCE [LARGE SCALE GENOMIC DNA]</scope>
    <source>
        <strain evidence="9 10">CP-8</strain>
    </source>
</reference>
<dbReference type="GO" id="GO:0030983">
    <property type="term" value="F:mismatched DNA binding"/>
    <property type="evidence" value="ECO:0007669"/>
    <property type="project" value="InterPro"/>
</dbReference>
<dbReference type="InterPro" id="IPR014790">
    <property type="entry name" value="MutL_C"/>
</dbReference>
<name>A0A2K8L4D0_9PROT</name>
<dbReference type="HAMAP" id="MF_00149">
    <property type="entry name" value="DNA_mis_repair"/>
    <property type="match status" value="1"/>
</dbReference>
<dbReference type="SMART" id="SM01340">
    <property type="entry name" value="DNA_mis_repair"/>
    <property type="match status" value="1"/>
</dbReference>
<dbReference type="Gene3D" id="3.30.1540.20">
    <property type="entry name" value="MutL, C-terminal domain, dimerisation subdomain"/>
    <property type="match status" value="1"/>
</dbReference>
<evidence type="ECO:0000256" key="4">
    <source>
        <dbReference type="ARBA" id="ARBA00023204"/>
    </source>
</evidence>
<comment type="similarity">
    <text evidence="1 5">Belongs to the DNA mismatch repair MutL/HexB family.</text>
</comment>
<dbReference type="SUPFAM" id="SSF54211">
    <property type="entry name" value="Ribosomal protein S5 domain 2-like"/>
    <property type="match status" value="1"/>
</dbReference>
<evidence type="ECO:0000313" key="9">
    <source>
        <dbReference type="EMBL" id="ATX82180.1"/>
    </source>
</evidence>
<feature type="compositionally biased region" description="Low complexity" evidence="6">
    <location>
        <begin position="356"/>
        <end position="368"/>
    </location>
</feature>
<dbReference type="InterPro" id="IPR042120">
    <property type="entry name" value="MutL_C_dimsub"/>
</dbReference>
<feature type="region of interest" description="Disordered" evidence="6">
    <location>
        <begin position="354"/>
        <end position="378"/>
    </location>
</feature>
<dbReference type="SMART" id="SM00853">
    <property type="entry name" value="MutL_C"/>
    <property type="match status" value="1"/>
</dbReference>
<dbReference type="InterPro" id="IPR036890">
    <property type="entry name" value="HATPase_C_sf"/>
</dbReference>
<sequence>MPEQLIHILSPQVANQIAAGEVVERPSSAVKELVENSLDAGATKIIVRITGAGKKSIVIEDDGSGMSAADAELALQRHATSKIETSEDLHHIASHGFRGEALPSIASVSRFRMQTALAGSGEGVEVRVDGGGATEVRPTAPRRGTRIEVLDLFLNTPARLNFMRTDKTEEASIIEAFRSLALANPSVAMQLELDGRTRFDFAPQDERARVVAIMGNDFADNSIDMAIEHEGMQISGHLGLPTFHHRDSTRMLFMINGRVIRDKQLIAAVRAGYRDVMFHDRYPVAVMKIEIDPADVDVNVHPSKREVRFRSPQTVRAGVVSCIRAAIDQFGRSVSSTTTADAMRSMQYGGGRYAAPSPGGVPRPSSSGFRTPAASGAMPGNMQHRLFSHAEAAEPETGYRTGHPDLGHPLAQIHRCYILAQTESGVILVDQHAAHERMTYEKLKKQLAGKKVSSQKLLTPETLHLGGKQAAWLHDHHELLHPFGVEIEIVGEESFRIVAVPSMLVKEPAAELVVELIESCMLMGADAESDGRGLGRVLERWLGNRACKGSIKSGRILSHDEQESLLRAMEGTPNIAQCNHGRPTYVSLSLNDLDRLFGRKE</sequence>
<dbReference type="KEGG" id="mfn:Ga0123462_1316"/>
<gene>
    <name evidence="5" type="primary">mutL</name>
    <name evidence="9" type="ORF">Ga0123462_1316</name>
</gene>
<dbReference type="InterPro" id="IPR020667">
    <property type="entry name" value="DNA_mismatch_repair_MutL"/>
</dbReference>
<dbReference type="InterPro" id="IPR037198">
    <property type="entry name" value="MutL_C_sf"/>
</dbReference>
<protein>
    <recommendedName>
        <fullName evidence="2 5">DNA mismatch repair protein MutL</fullName>
    </recommendedName>
</protein>
<dbReference type="InterPro" id="IPR014721">
    <property type="entry name" value="Ribsml_uS5_D2-typ_fold_subgr"/>
</dbReference>
<evidence type="ECO:0000256" key="3">
    <source>
        <dbReference type="ARBA" id="ARBA00022763"/>
    </source>
</evidence>
<dbReference type="InterPro" id="IPR038973">
    <property type="entry name" value="MutL/Mlh/Pms-like"/>
</dbReference>
<dbReference type="GO" id="GO:0140664">
    <property type="term" value="F:ATP-dependent DNA damage sensor activity"/>
    <property type="evidence" value="ECO:0007669"/>
    <property type="project" value="InterPro"/>
</dbReference>
<dbReference type="PROSITE" id="PS00058">
    <property type="entry name" value="DNA_MISMATCH_REPAIR_1"/>
    <property type="match status" value="1"/>
</dbReference>
<dbReference type="CDD" id="cd00782">
    <property type="entry name" value="MutL_Trans"/>
    <property type="match status" value="1"/>
</dbReference>
<proteinExistence type="inferred from homology"/>
<dbReference type="Pfam" id="PF01119">
    <property type="entry name" value="DNA_mis_repair"/>
    <property type="match status" value="1"/>
</dbReference>
<dbReference type="GO" id="GO:0005524">
    <property type="term" value="F:ATP binding"/>
    <property type="evidence" value="ECO:0007669"/>
    <property type="project" value="InterPro"/>
</dbReference>
<dbReference type="GO" id="GO:0006298">
    <property type="term" value="P:mismatch repair"/>
    <property type="evidence" value="ECO:0007669"/>
    <property type="project" value="UniProtKB-UniRule"/>
</dbReference>
<keyword evidence="10" id="KW-1185">Reference proteome</keyword>
<evidence type="ECO:0000313" key="10">
    <source>
        <dbReference type="Proteomes" id="UP000231637"/>
    </source>
</evidence>
<evidence type="ECO:0000256" key="6">
    <source>
        <dbReference type="SAM" id="MobiDB-lite"/>
    </source>
</evidence>
<dbReference type="RefSeq" id="WP_100265559.1">
    <property type="nucleotide sequence ID" value="NZ_CP018800.1"/>
</dbReference>
<dbReference type="Proteomes" id="UP000231637">
    <property type="component" value="Chromosome"/>
</dbReference>
<dbReference type="Gene3D" id="3.30.230.10">
    <property type="match status" value="1"/>
</dbReference>
<dbReference type="InterPro" id="IPR002099">
    <property type="entry name" value="MutL/Mlh/PMS"/>
</dbReference>
<dbReference type="InterPro" id="IPR020568">
    <property type="entry name" value="Ribosomal_Su5_D2-typ_SF"/>
</dbReference>
<dbReference type="GO" id="GO:0032300">
    <property type="term" value="C:mismatch repair complex"/>
    <property type="evidence" value="ECO:0007669"/>
    <property type="project" value="InterPro"/>
</dbReference>
<dbReference type="Pfam" id="PF08676">
    <property type="entry name" value="MutL_C"/>
    <property type="match status" value="1"/>
</dbReference>
<keyword evidence="3 5" id="KW-0227">DNA damage</keyword>
<dbReference type="Gene3D" id="3.30.565.10">
    <property type="entry name" value="Histidine kinase-like ATPase, C-terminal domain"/>
    <property type="match status" value="1"/>
</dbReference>
<dbReference type="GO" id="GO:0016887">
    <property type="term" value="F:ATP hydrolysis activity"/>
    <property type="evidence" value="ECO:0007669"/>
    <property type="project" value="InterPro"/>
</dbReference>
<dbReference type="Gene3D" id="3.30.1370.100">
    <property type="entry name" value="MutL, C-terminal domain, regulatory subdomain"/>
    <property type="match status" value="1"/>
</dbReference>
<dbReference type="FunFam" id="3.30.565.10:FF:000003">
    <property type="entry name" value="DNA mismatch repair endonuclease MutL"/>
    <property type="match status" value="1"/>
</dbReference>
<dbReference type="AlphaFoldDB" id="A0A2K8L4D0"/>
<dbReference type="InterPro" id="IPR014762">
    <property type="entry name" value="DNA_mismatch_repair_CS"/>
</dbReference>
<dbReference type="InterPro" id="IPR042121">
    <property type="entry name" value="MutL_C_regsub"/>
</dbReference>